<dbReference type="Gene3D" id="3.40.50.1000">
    <property type="entry name" value="HAD superfamily/HAD-like"/>
    <property type="match status" value="1"/>
</dbReference>
<accession>A0A8J6B6J6</accession>
<dbReference type="GO" id="GO:0006281">
    <property type="term" value="P:DNA repair"/>
    <property type="evidence" value="ECO:0007669"/>
    <property type="project" value="TreeGrafter"/>
</dbReference>
<comment type="caution">
    <text evidence="1">The sequence shown here is derived from an EMBL/GenBank/DDBJ whole genome shotgun (WGS) entry which is preliminary data.</text>
</comment>
<dbReference type="GO" id="GO:0008967">
    <property type="term" value="F:phosphoglycolate phosphatase activity"/>
    <property type="evidence" value="ECO:0007669"/>
    <property type="project" value="TreeGrafter"/>
</dbReference>
<dbReference type="PRINTS" id="PR00413">
    <property type="entry name" value="HADHALOGNASE"/>
</dbReference>
<dbReference type="InterPro" id="IPR050155">
    <property type="entry name" value="HAD-like_hydrolase_sf"/>
</dbReference>
<dbReference type="InterPro" id="IPR023198">
    <property type="entry name" value="PGP-like_dom2"/>
</dbReference>
<dbReference type="Proteomes" id="UP000717585">
    <property type="component" value="Unassembled WGS sequence"/>
</dbReference>
<dbReference type="GO" id="GO:0005829">
    <property type="term" value="C:cytosol"/>
    <property type="evidence" value="ECO:0007669"/>
    <property type="project" value="TreeGrafter"/>
</dbReference>
<dbReference type="SFLD" id="SFLDS00003">
    <property type="entry name" value="Haloacid_Dehalogenase"/>
    <property type="match status" value="1"/>
</dbReference>
<dbReference type="NCBIfam" id="TIGR01509">
    <property type="entry name" value="HAD-SF-IA-v3"/>
    <property type="match status" value="1"/>
</dbReference>
<dbReference type="AlphaFoldDB" id="A0A8J6B6J6"/>
<dbReference type="EMBL" id="JAHDYR010000012">
    <property type="protein sequence ID" value="KAG9395314.1"/>
    <property type="molecule type" value="Genomic_DNA"/>
</dbReference>
<dbReference type="InterPro" id="IPR006439">
    <property type="entry name" value="HAD-SF_hydro_IA"/>
</dbReference>
<keyword evidence="1" id="KW-0378">Hydrolase</keyword>
<evidence type="ECO:0000313" key="2">
    <source>
        <dbReference type="Proteomes" id="UP000717585"/>
    </source>
</evidence>
<evidence type="ECO:0000313" key="1">
    <source>
        <dbReference type="EMBL" id="KAG9395314.1"/>
    </source>
</evidence>
<dbReference type="PANTHER" id="PTHR43434">
    <property type="entry name" value="PHOSPHOGLYCOLATE PHOSPHATASE"/>
    <property type="match status" value="1"/>
</dbReference>
<dbReference type="PANTHER" id="PTHR43434:SF1">
    <property type="entry name" value="PHOSPHOGLYCOLATE PHOSPHATASE"/>
    <property type="match status" value="1"/>
</dbReference>
<dbReference type="InterPro" id="IPR023214">
    <property type="entry name" value="HAD_sf"/>
</dbReference>
<keyword evidence="2" id="KW-1185">Reference proteome</keyword>
<dbReference type="SUPFAM" id="SSF56784">
    <property type="entry name" value="HAD-like"/>
    <property type="match status" value="1"/>
</dbReference>
<name>A0A8J6B6J6_9EUKA</name>
<dbReference type="InterPro" id="IPR036412">
    <property type="entry name" value="HAD-like_sf"/>
</dbReference>
<dbReference type="SFLD" id="SFLDG01135">
    <property type="entry name" value="C1.5.6:_HAD__Beta-PGM__Phospha"/>
    <property type="match status" value="1"/>
</dbReference>
<dbReference type="NCBIfam" id="TIGR01549">
    <property type="entry name" value="HAD-SF-IA-v1"/>
    <property type="match status" value="1"/>
</dbReference>
<gene>
    <name evidence="1" type="ORF">J8273_0544</name>
</gene>
<dbReference type="Pfam" id="PF13419">
    <property type="entry name" value="HAD_2"/>
    <property type="match status" value="1"/>
</dbReference>
<sequence>MTKSSLSDFKYYLFDFDGTLFDSFDLIVATSNACACKYRPDLFTENNLPDRAFVETLIGRSLRDMIQQILQKEITDEFYEEAYKFFRTYQQSMFHKHAKLFPNVMDTIRGLKTKGHKVAIVTSRTRPTLLPYTEHFGIRQIVDAIVSPEDVEAHKPDPAPVRKAMELLGAVDPAEVVMIGDTEFDIEAGHNAGVSSCLVGWSATPLERLPRAPTFIARTMGDFVGI</sequence>
<organism evidence="1 2">
    <name type="scientific">Carpediemonas membranifera</name>
    <dbReference type="NCBI Taxonomy" id="201153"/>
    <lineage>
        <taxon>Eukaryota</taxon>
        <taxon>Metamonada</taxon>
        <taxon>Carpediemonas-like organisms</taxon>
        <taxon>Carpediemonas</taxon>
    </lineage>
</organism>
<dbReference type="InterPro" id="IPR041492">
    <property type="entry name" value="HAD_2"/>
</dbReference>
<proteinExistence type="predicted"/>
<protein>
    <submittedName>
        <fullName evidence="1">HAD hydrolase subfamily IA</fullName>
    </submittedName>
</protein>
<dbReference type="Gene3D" id="1.10.150.240">
    <property type="entry name" value="Putative phosphatase, domain 2"/>
    <property type="match status" value="1"/>
</dbReference>
<dbReference type="SFLD" id="SFLDG01129">
    <property type="entry name" value="C1.5:_HAD__Beta-PGM__Phosphata"/>
    <property type="match status" value="1"/>
</dbReference>
<reference evidence="1" key="1">
    <citation type="submission" date="2021-05" db="EMBL/GenBank/DDBJ databases">
        <title>A free-living protist that lacks canonical eukaryotic 1 DNA replication and segregation systems.</title>
        <authorList>
            <person name="Salas-Leiva D.E."/>
            <person name="Tromer E.C."/>
            <person name="Curtis B.A."/>
            <person name="Jerlstrom-Hultqvist J."/>
            <person name="Kolisko M."/>
            <person name="Yi Z."/>
            <person name="Salas-Leiva J.S."/>
            <person name="Gallot-Lavallee L."/>
            <person name="Kops G.J.P.L."/>
            <person name="Archibald J.M."/>
            <person name="Simpson A.G.B."/>
            <person name="Roger A.J."/>
        </authorList>
    </citation>
    <scope>NUCLEOTIDE SEQUENCE</scope>
    <source>
        <strain evidence="1">BICM</strain>
    </source>
</reference>
<dbReference type="OrthoDB" id="47007at2759"/>